<keyword evidence="5 7" id="KW-0472">Membrane</keyword>
<organism evidence="8 9">
    <name type="scientific">Tegillarca granosa</name>
    <name type="common">Malaysian cockle</name>
    <name type="synonym">Anadara granosa</name>
    <dbReference type="NCBI Taxonomy" id="220873"/>
    <lineage>
        <taxon>Eukaryota</taxon>
        <taxon>Metazoa</taxon>
        <taxon>Spiralia</taxon>
        <taxon>Lophotrochozoa</taxon>
        <taxon>Mollusca</taxon>
        <taxon>Bivalvia</taxon>
        <taxon>Autobranchia</taxon>
        <taxon>Pteriomorphia</taxon>
        <taxon>Arcoida</taxon>
        <taxon>Arcoidea</taxon>
        <taxon>Arcidae</taxon>
        <taxon>Tegillarca</taxon>
    </lineage>
</organism>
<evidence type="ECO:0000256" key="2">
    <source>
        <dbReference type="ARBA" id="ARBA00006939"/>
    </source>
</evidence>
<dbReference type="PANTHER" id="PTHR12191:SF21">
    <property type="entry name" value="ZINC TRANSPORTER ZIP4"/>
    <property type="match status" value="1"/>
</dbReference>
<keyword evidence="3 7" id="KW-0812">Transmembrane</keyword>
<name>A0ABQ9F2Q0_TEGGR</name>
<comment type="caution">
    <text evidence="8">The sequence shown here is derived from an EMBL/GenBank/DDBJ whole genome shotgun (WGS) entry which is preliminary data.</text>
</comment>
<proteinExistence type="inferred from homology"/>
<accession>A0ABQ9F2Q0</accession>
<comment type="subcellular location">
    <subcellularLocation>
        <location evidence="1">Membrane</location>
        <topology evidence="1">Multi-pass membrane protein</topology>
    </subcellularLocation>
</comment>
<comment type="similarity">
    <text evidence="2">Belongs to the ZIP transporter (TC 2.A.5) family.</text>
</comment>
<feature type="compositionally biased region" description="Basic residues" evidence="6">
    <location>
        <begin position="281"/>
        <end position="296"/>
    </location>
</feature>
<protein>
    <submittedName>
        <fullName evidence="8">Uncharacterized protein</fullName>
    </submittedName>
</protein>
<dbReference type="EMBL" id="JARBDR010000496">
    <property type="protein sequence ID" value="KAJ8311689.1"/>
    <property type="molecule type" value="Genomic_DNA"/>
</dbReference>
<feature type="transmembrane region" description="Helical" evidence="7">
    <location>
        <begin position="353"/>
        <end position="374"/>
    </location>
</feature>
<sequence length="672" mass="75002">MIMMIRACIVFISKELINGELQPCDLMREELVYPYRQVQTTLSLNKKGINKLDLNEVIEHFFERFDCVGGYVSECNNTQCLDAEDVYKSLKINNTGVLSEVDFGKASTILLSQLLDLPTNCSRIITLNQNYQAYKDILMTRVFKGNEIESGPLQDFLEKLYTYIKKDSDGNHNDHDHSQTENMDDHDGHDHEEMPATIKAKCVSGKTIFEQAGYDPSSTIEEDCRLLPRKSDFIHTLMDGLGAVNDSLSHTDFEQLLSKLNLKNHTVGAEQPVETTDHSGHGHRRRRDIGQHKLRRVSRDTADHHDTDHHSSPSVEISPTLISLQIAGLCKMNASSGTVQKTTVKALRELERYGYSSLAVFIICLCSLTGAFFIPLSSKETFKVILSVFMGLAVGTLTGDALLHLLPEAFGLHVHSSDDHDHSSDSIVVEKFVFYALATLAGIYVFYLLEVIMSIVNSKKGMSSHHGHSHIDLELNDVKKTKKEENRNVYVVSVSEKDESTKDTNKTSKTQNTPLALMVVIGDGIHNFADGIAIGAAFSLNNLTGLSTSLTIFCHELPHELGDFAILLASGFGFKKALAANFISSLTAFVGLYVGLLVSTDNEVRQWIFAITAGNFLYIALVDMLPELIHGGSSKHRMRDWHHGLFVYIRRENSDILRTDGHVSIPVYFIDF</sequence>
<dbReference type="Pfam" id="PF02535">
    <property type="entry name" value="Zip"/>
    <property type="match status" value="1"/>
</dbReference>
<dbReference type="Proteomes" id="UP001217089">
    <property type="component" value="Unassembled WGS sequence"/>
</dbReference>
<evidence type="ECO:0000256" key="7">
    <source>
        <dbReference type="SAM" id="Phobius"/>
    </source>
</evidence>
<evidence type="ECO:0000256" key="1">
    <source>
        <dbReference type="ARBA" id="ARBA00004141"/>
    </source>
</evidence>
<dbReference type="InterPro" id="IPR003689">
    <property type="entry name" value="ZIP"/>
</dbReference>
<keyword evidence="4 7" id="KW-1133">Transmembrane helix</keyword>
<feature type="region of interest" description="Disordered" evidence="6">
    <location>
        <begin position="168"/>
        <end position="189"/>
    </location>
</feature>
<dbReference type="InterPro" id="IPR050799">
    <property type="entry name" value="ZIP_Transporter"/>
</dbReference>
<evidence type="ECO:0000313" key="8">
    <source>
        <dbReference type="EMBL" id="KAJ8311689.1"/>
    </source>
</evidence>
<evidence type="ECO:0000256" key="3">
    <source>
        <dbReference type="ARBA" id="ARBA00022692"/>
    </source>
</evidence>
<feature type="compositionally biased region" description="Basic and acidic residues" evidence="6">
    <location>
        <begin position="297"/>
        <end position="311"/>
    </location>
</feature>
<evidence type="ECO:0000256" key="4">
    <source>
        <dbReference type="ARBA" id="ARBA00022989"/>
    </source>
</evidence>
<reference evidence="8 9" key="1">
    <citation type="submission" date="2022-12" db="EMBL/GenBank/DDBJ databases">
        <title>Chromosome-level genome of Tegillarca granosa.</title>
        <authorList>
            <person name="Kim J."/>
        </authorList>
    </citation>
    <scope>NUCLEOTIDE SEQUENCE [LARGE SCALE GENOMIC DNA]</scope>
    <source>
        <strain evidence="8">Teg-2019</strain>
        <tissue evidence="8">Adductor muscle</tissue>
    </source>
</reference>
<evidence type="ECO:0000256" key="5">
    <source>
        <dbReference type="ARBA" id="ARBA00023136"/>
    </source>
</evidence>
<keyword evidence="9" id="KW-1185">Reference proteome</keyword>
<gene>
    <name evidence="8" type="ORF">KUTeg_011044</name>
</gene>
<feature type="transmembrane region" description="Helical" evidence="7">
    <location>
        <begin position="432"/>
        <end position="456"/>
    </location>
</feature>
<evidence type="ECO:0000313" key="9">
    <source>
        <dbReference type="Proteomes" id="UP001217089"/>
    </source>
</evidence>
<feature type="transmembrane region" description="Helical" evidence="7">
    <location>
        <begin position="386"/>
        <end position="406"/>
    </location>
</feature>
<dbReference type="PANTHER" id="PTHR12191">
    <property type="entry name" value="SOLUTE CARRIER FAMILY 39"/>
    <property type="match status" value="1"/>
</dbReference>
<feature type="transmembrane region" description="Helical" evidence="7">
    <location>
        <begin position="577"/>
        <end position="595"/>
    </location>
</feature>
<feature type="region of interest" description="Disordered" evidence="6">
    <location>
        <begin position="267"/>
        <end position="315"/>
    </location>
</feature>
<feature type="transmembrane region" description="Helical" evidence="7">
    <location>
        <begin position="607"/>
        <end position="629"/>
    </location>
</feature>
<evidence type="ECO:0000256" key="6">
    <source>
        <dbReference type="SAM" id="MobiDB-lite"/>
    </source>
</evidence>